<dbReference type="InterPro" id="IPR015500">
    <property type="entry name" value="Peptidase_S8_subtilisin-rel"/>
</dbReference>
<name>A0A9J6QRA9_9FIRM</name>
<evidence type="ECO:0000256" key="3">
    <source>
        <dbReference type="ARBA" id="ARBA00022801"/>
    </source>
</evidence>
<dbReference type="Gene3D" id="3.40.50.200">
    <property type="entry name" value="Peptidase S8/S53 domain"/>
    <property type="match status" value="1"/>
</dbReference>
<dbReference type="PRINTS" id="PR00723">
    <property type="entry name" value="SUBTILISIN"/>
</dbReference>
<dbReference type="PANTHER" id="PTHR42884:SF14">
    <property type="entry name" value="NEUROENDOCRINE CONVERTASE 1"/>
    <property type="match status" value="1"/>
</dbReference>
<evidence type="ECO:0000256" key="1">
    <source>
        <dbReference type="ARBA" id="ARBA00011073"/>
    </source>
</evidence>
<reference evidence="8" key="1">
    <citation type="submission" date="2022-09" db="EMBL/GenBank/DDBJ databases">
        <title>Culturomic study of gut microbiota in children with autism spectrum disorder.</title>
        <authorList>
            <person name="Efimov B.A."/>
            <person name="Chaplin A.V."/>
            <person name="Sokolova S.R."/>
            <person name="Pikina A.P."/>
            <person name="Korzhanova M."/>
            <person name="Belova V."/>
            <person name="Korostin D."/>
        </authorList>
    </citation>
    <scope>NUCLEOTIDE SEQUENCE</scope>
    <source>
        <strain evidence="8">ASD5510</strain>
    </source>
</reference>
<feature type="compositionally biased region" description="Basic residues" evidence="6">
    <location>
        <begin position="1"/>
        <end position="14"/>
    </location>
</feature>
<comment type="caution">
    <text evidence="5">Lacks conserved residue(s) required for the propagation of feature annotation.</text>
</comment>
<dbReference type="RefSeq" id="WP_253019684.1">
    <property type="nucleotide sequence ID" value="NZ_JAOSHN010000002.1"/>
</dbReference>
<proteinExistence type="inferred from homology"/>
<sequence length="439" mass="47460">MLRKNHPTKARPQQKKSAAQKTTTIALVRSEKLSTEQLLENLKASGQVEIAAPNYQLKACKMPGDPYVTSQWALKNTGQSDGTPGADLHPERLWDKGTTGSSKVVAVVDTGIDYTHEDLISNMWVNPHQDKLPGKYGYDFVSEDAEPMDDNGHGTHCSGIIGASGNNGVGISGINQKIKLMALKMLDDDGYGELYNALRAYWYISDVQDLGVDVAAINNSYTEIPEDYTPPDAPKIKAMNQLFKRVMDITGEKGAVSFCCAGNDSEDNDRGLISPAGADSPYNIAVAASDPSGDLAPYSNYGKTSVDLAAPGSYILSTINEPSFTPGIYTPAQRAQLCDEFADYEEKDSLEPGKWGVPKNTNPSINYTYTLDQAHFFNTGKQSLKLQFTDVTKGLAFLQIPYTLKEKVGQVGTTYASLAIRGGLSKSGQPSSILVLDMG</sequence>
<dbReference type="InterPro" id="IPR023827">
    <property type="entry name" value="Peptidase_S8_Asp-AS"/>
</dbReference>
<dbReference type="InterPro" id="IPR036852">
    <property type="entry name" value="Peptidase_S8/S53_dom_sf"/>
</dbReference>
<dbReference type="PROSITE" id="PS51892">
    <property type="entry name" value="SUBTILASE"/>
    <property type="match status" value="1"/>
</dbReference>
<dbReference type="GO" id="GO:0016020">
    <property type="term" value="C:membrane"/>
    <property type="evidence" value="ECO:0007669"/>
    <property type="project" value="TreeGrafter"/>
</dbReference>
<keyword evidence="3" id="KW-0378">Hydrolase</keyword>
<accession>A0A9J6QRA9</accession>
<evidence type="ECO:0000259" key="7">
    <source>
        <dbReference type="Pfam" id="PF00082"/>
    </source>
</evidence>
<evidence type="ECO:0000256" key="4">
    <source>
        <dbReference type="ARBA" id="ARBA00022825"/>
    </source>
</evidence>
<dbReference type="GO" id="GO:0004252">
    <property type="term" value="F:serine-type endopeptidase activity"/>
    <property type="evidence" value="ECO:0007669"/>
    <property type="project" value="InterPro"/>
</dbReference>
<dbReference type="PROSITE" id="PS00136">
    <property type="entry name" value="SUBTILASE_ASP"/>
    <property type="match status" value="1"/>
</dbReference>
<dbReference type="GO" id="GO:0016485">
    <property type="term" value="P:protein processing"/>
    <property type="evidence" value="ECO:0007669"/>
    <property type="project" value="TreeGrafter"/>
</dbReference>
<keyword evidence="4" id="KW-0720">Serine protease</keyword>
<protein>
    <submittedName>
        <fullName evidence="8">S8 family serine peptidase</fullName>
    </submittedName>
</protein>
<evidence type="ECO:0000256" key="5">
    <source>
        <dbReference type="PROSITE-ProRule" id="PRU01240"/>
    </source>
</evidence>
<evidence type="ECO:0000256" key="2">
    <source>
        <dbReference type="ARBA" id="ARBA00022670"/>
    </source>
</evidence>
<evidence type="ECO:0000313" key="9">
    <source>
        <dbReference type="Proteomes" id="UP001065549"/>
    </source>
</evidence>
<keyword evidence="2" id="KW-0645">Protease</keyword>
<gene>
    <name evidence="8" type="ORF">OBO34_06105</name>
</gene>
<dbReference type="AlphaFoldDB" id="A0A9J6QRA9"/>
<organism evidence="8 9">
    <name type="scientific">Hominibacterium faecale</name>
    <dbReference type="NCBI Taxonomy" id="2839743"/>
    <lineage>
        <taxon>Bacteria</taxon>
        <taxon>Bacillati</taxon>
        <taxon>Bacillota</taxon>
        <taxon>Clostridia</taxon>
        <taxon>Peptostreptococcales</taxon>
        <taxon>Anaerovoracaceae</taxon>
        <taxon>Hominibacterium</taxon>
    </lineage>
</organism>
<dbReference type="InterPro" id="IPR022398">
    <property type="entry name" value="Peptidase_S8_His-AS"/>
</dbReference>
<dbReference type="EMBL" id="JAOSHN010000002">
    <property type="protein sequence ID" value="MCU7377924.1"/>
    <property type="molecule type" value="Genomic_DNA"/>
</dbReference>
<evidence type="ECO:0000313" key="8">
    <source>
        <dbReference type="EMBL" id="MCU7377924.1"/>
    </source>
</evidence>
<dbReference type="Proteomes" id="UP001065549">
    <property type="component" value="Unassembled WGS sequence"/>
</dbReference>
<dbReference type="SUPFAM" id="SSF52743">
    <property type="entry name" value="Subtilisin-like"/>
    <property type="match status" value="1"/>
</dbReference>
<feature type="region of interest" description="Disordered" evidence="6">
    <location>
        <begin position="1"/>
        <end position="22"/>
    </location>
</feature>
<dbReference type="InterPro" id="IPR000209">
    <property type="entry name" value="Peptidase_S8/S53_dom"/>
</dbReference>
<keyword evidence="9" id="KW-1185">Reference proteome</keyword>
<comment type="caution">
    <text evidence="8">The sequence shown here is derived from an EMBL/GenBank/DDBJ whole genome shotgun (WGS) entry which is preliminary data.</text>
</comment>
<dbReference type="Pfam" id="PF00082">
    <property type="entry name" value="Peptidase_S8"/>
    <property type="match status" value="1"/>
</dbReference>
<dbReference type="PROSITE" id="PS00137">
    <property type="entry name" value="SUBTILASE_HIS"/>
    <property type="match status" value="1"/>
</dbReference>
<comment type="similarity">
    <text evidence="1 5">Belongs to the peptidase S8 family.</text>
</comment>
<evidence type="ECO:0000256" key="6">
    <source>
        <dbReference type="SAM" id="MobiDB-lite"/>
    </source>
</evidence>
<feature type="domain" description="Peptidase S8/S53" evidence="7">
    <location>
        <begin position="101"/>
        <end position="318"/>
    </location>
</feature>
<dbReference type="PANTHER" id="PTHR42884">
    <property type="entry name" value="PROPROTEIN CONVERTASE SUBTILISIN/KEXIN-RELATED"/>
    <property type="match status" value="1"/>
</dbReference>